<feature type="domain" description="Saposin B-type" evidence="10">
    <location>
        <begin position="426"/>
        <end position="467"/>
    </location>
</feature>
<evidence type="ECO:0000256" key="5">
    <source>
        <dbReference type="ARBA" id="ARBA00023145"/>
    </source>
</evidence>
<evidence type="ECO:0000259" key="10">
    <source>
        <dbReference type="PROSITE" id="PS50015"/>
    </source>
</evidence>
<proteinExistence type="inferred from homology"/>
<evidence type="ECO:0000313" key="12">
    <source>
        <dbReference type="EMBL" id="KAG6731373.1"/>
    </source>
</evidence>
<evidence type="ECO:0008006" key="14">
    <source>
        <dbReference type="Google" id="ProtNLM"/>
    </source>
</evidence>
<evidence type="ECO:0000256" key="9">
    <source>
        <dbReference type="PIRSR" id="PIRSR601461-2"/>
    </source>
</evidence>
<evidence type="ECO:0000256" key="6">
    <source>
        <dbReference type="ARBA" id="ARBA00023157"/>
    </source>
</evidence>
<feature type="disulfide bond" evidence="9">
    <location>
        <begin position="163"/>
        <end position="169"/>
    </location>
</feature>
<dbReference type="GO" id="GO:0004190">
    <property type="term" value="F:aspartic-type endopeptidase activity"/>
    <property type="evidence" value="ECO:0007669"/>
    <property type="project" value="UniProtKB-KW"/>
</dbReference>
<organism evidence="12 13">
    <name type="scientific">Carya illinoinensis</name>
    <name type="common">Pecan</name>
    <dbReference type="NCBI Taxonomy" id="32201"/>
    <lineage>
        <taxon>Eukaryota</taxon>
        <taxon>Viridiplantae</taxon>
        <taxon>Streptophyta</taxon>
        <taxon>Embryophyta</taxon>
        <taxon>Tracheophyta</taxon>
        <taxon>Spermatophyta</taxon>
        <taxon>Magnoliopsida</taxon>
        <taxon>eudicotyledons</taxon>
        <taxon>Gunneridae</taxon>
        <taxon>Pentapetalae</taxon>
        <taxon>rosids</taxon>
        <taxon>fabids</taxon>
        <taxon>Fagales</taxon>
        <taxon>Juglandaceae</taxon>
        <taxon>Carya</taxon>
    </lineage>
</organism>
<dbReference type="PROSITE" id="PS00141">
    <property type="entry name" value="ASP_PROTEASE"/>
    <property type="match status" value="2"/>
</dbReference>
<evidence type="ECO:0000256" key="7">
    <source>
        <dbReference type="ARBA" id="ARBA00023180"/>
    </source>
</evidence>
<keyword evidence="2" id="KW-0645">Protease</keyword>
<keyword evidence="5" id="KW-0865">Zymogen</keyword>
<dbReference type="EMBL" id="CM031825">
    <property type="protein sequence ID" value="KAG6731373.1"/>
    <property type="molecule type" value="Genomic_DNA"/>
</dbReference>
<keyword evidence="3" id="KW-0064">Aspartyl protease</keyword>
<feature type="active site" evidence="8">
    <location>
        <position position="337"/>
    </location>
</feature>
<dbReference type="InterPro" id="IPR001969">
    <property type="entry name" value="Aspartic_peptidase_AS"/>
</dbReference>
<dbReference type="Pfam" id="PF05184">
    <property type="entry name" value="SapB_1"/>
    <property type="match status" value="1"/>
</dbReference>
<evidence type="ECO:0000256" key="2">
    <source>
        <dbReference type="ARBA" id="ARBA00022670"/>
    </source>
</evidence>
<accession>A0A922G302</accession>
<dbReference type="AlphaFoldDB" id="A0A922G302"/>
<dbReference type="Pfam" id="PF00026">
    <property type="entry name" value="Asp"/>
    <property type="match status" value="1"/>
</dbReference>
<keyword evidence="7" id="KW-0325">Glycoprotein</keyword>
<dbReference type="GO" id="GO:0006508">
    <property type="term" value="P:proteolysis"/>
    <property type="evidence" value="ECO:0007669"/>
    <property type="project" value="UniProtKB-KW"/>
</dbReference>
<keyword evidence="4" id="KW-0378">Hydrolase</keyword>
<sequence length="556" mass="62331">MGDGSSRSTLVLRTLIADYWKSSSLSWTLSQIFASPIWPKASSENYMSMGIKFLLLAICIWSLPDSLVSTNSSDGLFRIALKKRSLDLKDINAARITSREDLLRRDLGHYNSNFNDLEANIVYLKNYFDTQYYGEIGIGTPWQSFTVVFDTGSSHLWVPSSKCIFSIACYLHSKYRARLSSTYTKIGKHCKIPYGSGYISGFFSQDDVRVGDLLVRNQVFSEVTGEGFFTFLGTEFDGILGLGFREMAVGLVTPVWYNMFEQHRISQKMFSFWLNRDPTSRLGGEVVFGGLDWRHFRGDHTYVPLTRNDYWQIEMGDILIENESTGLCKYGCAAIIDSGTSLLAGPTAVVAQINHAIGAAGFINMECKSVALKYGNMIWEYLIEGIRPEIICVDLGLCIYNETRRVSPNIASMVQNQTQEGSSVGESAFCTFCEMIVFWVQVQLKQQKAQEKVYKYVDELCEMLPNPLGKSFINCDKMAAMPYISLTIGNKSFPLSPEQYTLVVEEGHTTVCLSGFVPLDVPTPQGPLWVLGDIFLAAYHTVFDFANMRVGFAKAA</sequence>
<dbReference type="GO" id="GO:0006629">
    <property type="term" value="P:lipid metabolic process"/>
    <property type="evidence" value="ECO:0007669"/>
    <property type="project" value="InterPro"/>
</dbReference>
<dbReference type="PANTHER" id="PTHR47966:SF20">
    <property type="entry name" value="ASPARTIC PROTEINASE-LIKE"/>
    <property type="match status" value="1"/>
</dbReference>
<evidence type="ECO:0000256" key="1">
    <source>
        <dbReference type="ARBA" id="ARBA00007447"/>
    </source>
</evidence>
<feature type="domain" description="Peptidase A1" evidence="11">
    <location>
        <begin position="132"/>
        <end position="553"/>
    </location>
</feature>
<dbReference type="PANTHER" id="PTHR47966">
    <property type="entry name" value="BETA-SITE APP-CLEAVING ENZYME, ISOFORM A-RELATED"/>
    <property type="match status" value="1"/>
</dbReference>
<name>A0A922G302_CARIL</name>
<feature type="active site" evidence="8">
    <location>
        <position position="150"/>
    </location>
</feature>
<evidence type="ECO:0000256" key="8">
    <source>
        <dbReference type="PIRSR" id="PIRSR601461-1"/>
    </source>
</evidence>
<evidence type="ECO:0000313" key="13">
    <source>
        <dbReference type="Proteomes" id="UP000811246"/>
    </source>
</evidence>
<comment type="similarity">
    <text evidence="1">Belongs to the peptidase A1 family.</text>
</comment>
<evidence type="ECO:0000256" key="4">
    <source>
        <dbReference type="ARBA" id="ARBA00022801"/>
    </source>
</evidence>
<protein>
    <recommendedName>
        <fullName evidence="14">Aspartic proteinase-like</fullName>
    </recommendedName>
</protein>
<dbReference type="PROSITE" id="PS51767">
    <property type="entry name" value="PEPTIDASE_A1"/>
    <property type="match status" value="1"/>
</dbReference>
<dbReference type="InterPro" id="IPR008138">
    <property type="entry name" value="SapB_2"/>
</dbReference>
<dbReference type="FunFam" id="2.40.70.10:FF:000115">
    <property type="entry name" value="Lysosomal aspartic protease"/>
    <property type="match status" value="1"/>
</dbReference>
<comment type="caution">
    <text evidence="12">The sequence shown here is derived from an EMBL/GenBank/DDBJ whole genome shotgun (WGS) entry which is preliminary data.</text>
</comment>
<dbReference type="InterPro" id="IPR001461">
    <property type="entry name" value="Aspartic_peptidase_A1"/>
</dbReference>
<dbReference type="PROSITE" id="PS50015">
    <property type="entry name" value="SAP_B"/>
    <property type="match status" value="2"/>
</dbReference>
<dbReference type="InterPro" id="IPR033121">
    <property type="entry name" value="PEPTIDASE_A1"/>
</dbReference>
<reference evidence="12" key="1">
    <citation type="submission" date="2021-01" db="EMBL/GenBank/DDBJ databases">
        <authorList>
            <person name="Lovell J.T."/>
            <person name="Bentley N."/>
            <person name="Bhattarai G."/>
            <person name="Jenkins J.W."/>
            <person name="Sreedasyam A."/>
            <person name="Alarcon Y."/>
            <person name="Bock C."/>
            <person name="Boston L."/>
            <person name="Carlson J."/>
            <person name="Cervantes K."/>
            <person name="Clermont K."/>
            <person name="Krom N."/>
            <person name="Kubenka K."/>
            <person name="Mamidi S."/>
            <person name="Mattison C."/>
            <person name="Monteros M."/>
            <person name="Pisani C."/>
            <person name="Plott C."/>
            <person name="Rajasekar S."/>
            <person name="Rhein H.S."/>
            <person name="Rohla C."/>
            <person name="Song M."/>
            <person name="Hilaire R.S."/>
            <person name="Shu S."/>
            <person name="Wells L."/>
            <person name="Wang X."/>
            <person name="Webber J."/>
            <person name="Heerema R.J."/>
            <person name="Klein P."/>
            <person name="Conner P."/>
            <person name="Grauke L."/>
            <person name="Grimwood J."/>
            <person name="Schmutz J."/>
            <person name="Randall J.J."/>
        </authorList>
    </citation>
    <scope>NUCLEOTIDE SEQUENCE</scope>
    <source>
        <tissue evidence="12">Leaf</tissue>
    </source>
</reference>
<keyword evidence="6 9" id="KW-1015">Disulfide bond</keyword>
<dbReference type="Proteomes" id="UP000811246">
    <property type="component" value="Chromosome 1"/>
</dbReference>
<evidence type="ECO:0000256" key="3">
    <source>
        <dbReference type="ARBA" id="ARBA00022750"/>
    </source>
</evidence>
<gene>
    <name evidence="12" type="ORF">I3842_01G126900</name>
</gene>
<dbReference type="InterPro" id="IPR008139">
    <property type="entry name" value="SaposinB_dom"/>
</dbReference>
<dbReference type="Pfam" id="PF03489">
    <property type="entry name" value="SapB_2"/>
    <property type="match status" value="1"/>
</dbReference>
<feature type="domain" description="Saposin B-type" evidence="10">
    <location>
        <begin position="362"/>
        <end position="402"/>
    </location>
</feature>
<dbReference type="InterPro" id="IPR007856">
    <property type="entry name" value="SapB_1"/>
</dbReference>
<evidence type="ECO:0000259" key="11">
    <source>
        <dbReference type="PROSITE" id="PS51767"/>
    </source>
</evidence>